<name>A0A6A5YEV6_9PLEO</name>
<dbReference type="EMBL" id="ML977376">
    <property type="protein sequence ID" value="KAF2105595.1"/>
    <property type="molecule type" value="Genomic_DNA"/>
</dbReference>
<feature type="transmembrane region" description="Helical" evidence="1">
    <location>
        <begin position="95"/>
        <end position="116"/>
    </location>
</feature>
<proteinExistence type="predicted"/>
<accession>A0A6A5YEV6</accession>
<evidence type="ECO:0000313" key="3">
    <source>
        <dbReference type="Proteomes" id="UP000799770"/>
    </source>
</evidence>
<keyword evidence="1" id="KW-0812">Transmembrane</keyword>
<dbReference type="Proteomes" id="UP000799770">
    <property type="component" value="Unassembled WGS sequence"/>
</dbReference>
<gene>
    <name evidence="2" type="ORF">BDV96DRAFT_608084</name>
</gene>
<evidence type="ECO:0000313" key="2">
    <source>
        <dbReference type="EMBL" id="KAF2105595.1"/>
    </source>
</evidence>
<evidence type="ECO:0000256" key="1">
    <source>
        <dbReference type="SAM" id="Phobius"/>
    </source>
</evidence>
<feature type="transmembrane region" description="Helical" evidence="1">
    <location>
        <begin position="64"/>
        <end position="83"/>
    </location>
</feature>
<keyword evidence="1" id="KW-0472">Membrane</keyword>
<keyword evidence="3" id="KW-1185">Reference proteome</keyword>
<keyword evidence="1" id="KW-1133">Transmembrane helix</keyword>
<dbReference type="AlphaFoldDB" id="A0A6A5YEV6"/>
<sequence length="120" mass="13401">MTTSLPSYSTHHLDDIEKQTSASPTEVQLRDRVTDLEGQYTTLSAAVQAFKSHTNALTVDDKRLAIRVSLSMLVMAIFAVLYWGANKLFGVEKIIIILFVLTPAFFGMMLWVTGALRNCF</sequence>
<organism evidence="2 3">
    <name type="scientific">Lophiotrema nucula</name>
    <dbReference type="NCBI Taxonomy" id="690887"/>
    <lineage>
        <taxon>Eukaryota</taxon>
        <taxon>Fungi</taxon>
        <taxon>Dikarya</taxon>
        <taxon>Ascomycota</taxon>
        <taxon>Pezizomycotina</taxon>
        <taxon>Dothideomycetes</taxon>
        <taxon>Pleosporomycetidae</taxon>
        <taxon>Pleosporales</taxon>
        <taxon>Lophiotremataceae</taxon>
        <taxon>Lophiotrema</taxon>
    </lineage>
</organism>
<protein>
    <submittedName>
        <fullName evidence="2">Uncharacterized protein</fullName>
    </submittedName>
</protein>
<reference evidence="2" key="1">
    <citation type="journal article" date="2020" name="Stud. Mycol.">
        <title>101 Dothideomycetes genomes: a test case for predicting lifestyles and emergence of pathogens.</title>
        <authorList>
            <person name="Haridas S."/>
            <person name="Albert R."/>
            <person name="Binder M."/>
            <person name="Bloem J."/>
            <person name="Labutti K."/>
            <person name="Salamov A."/>
            <person name="Andreopoulos B."/>
            <person name="Baker S."/>
            <person name="Barry K."/>
            <person name="Bills G."/>
            <person name="Bluhm B."/>
            <person name="Cannon C."/>
            <person name="Castanera R."/>
            <person name="Culley D."/>
            <person name="Daum C."/>
            <person name="Ezra D."/>
            <person name="Gonzalez J."/>
            <person name="Henrissat B."/>
            <person name="Kuo A."/>
            <person name="Liang C."/>
            <person name="Lipzen A."/>
            <person name="Lutzoni F."/>
            <person name="Magnuson J."/>
            <person name="Mondo S."/>
            <person name="Nolan M."/>
            <person name="Ohm R."/>
            <person name="Pangilinan J."/>
            <person name="Park H.-J."/>
            <person name="Ramirez L."/>
            <person name="Alfaro M."/>
            <person name="Sun H."/>
            <person name="Tritt A."/>
            <person name="Yoshinaga Y."/>
            <person name="Zwiers L.-H."/>
            <person name="Turgeon B."/>
            <person name="Goodwin S."/>
            <person name="Spatafora J."/>
            <person name="Crous P."/>
            <person name="Grigoriev I."/>
        </authorList>
    </citation>
    <scope>NUCLEOTIDE SEQUENCE</scope>
    <source>
        <strain evidence="2">CBS 627.86</strain>
    </source>
</reference>